<accession>A0A9D1IIC8</accession>
<dbReference type="PANTHER" id="PTHR43823:SF3">
    <property type="entry name" value="MULTIDRUG EXPORT PROTEIN MEPA"/>
    <property type="match status" value="1"/>
</dbReference>
<evidence type="ECO:0000256" key="5">
    <source>
        <dbReference type="ARBA" id="ARBA00022989"/>
    </source>
</evidence>
<evidence type="ECO:0000313" key="8">
    <source>
        <dbReference type="EMBL" id="HIU37563.1"/>
    </source>
</evidence>
<feature type="transmembrane region" description="Helical" evidence="7">
    <location>
        <begin position="417"/>
        <end position="436"/>
    </location>
</feature>
<feature type="transmembrane region" description="Helical" evidence="7">
    <location>
        <begin position="137"/>
        <end position="154"/>
    </location>
</feature>
<dbReference type="InterPro" id="IPR048279">
    <property type="entry name" value="MdtK-like"/>
</dbReference>
<protein>
    <submittedName>
        <fullName evidence="8">Multidrug transporter</fullName>
    </submittedName>
</protein>
<evidence type="ECO:0000256" key="2">
    <source>
        <dbReference type="ARBA" id="ARBA00022448"/>
    </source>
</evidence>
<name>A0A9D1IIC8_9BURK</name>
<feature type="transmembrane region" description="Helical" evidence="7">
    <location>
        <begin position="166"/>
        <end position="185"/>
    </location>
</feature>
<feature type="transmembrane region" description="Helical" evidence="7">
    <location>
        <begin position="356"/>
        <end position="378"/>
    </location>
</feature>
<proteinExistence type="predicted"/>
<gene>
    <name evidence="8" type="ORF">IAC56_04755</name>
</gene>
<feature type="transmembrane region" description="Helical" evidence="7">
    <location>
        <begin position="282"/>
        <end position="299"/>
    </location>
</feature>
<dbReference type="PIRSF" id="PIRSF006603">
    <property type="entry name" value="DinF"/>
    <property type="match status" value="1"/>
</dbReference>
<evidence type="ECO:0000256" key="4">
    <source>
        <dbReference type="ARBA" id="ARBA00022692"/>
    </source>
</evidence>
<evidence type="ECO:0000256" key="6">
    <source>
        <dbReference type="ARBA" id="ARBA00023136"/>
    </source>
</evidence>
<evidence type="ECO:0000313" key="9">
    <source>
        <dbReference type="Proteomes" id="UP000824083"/>
    </source>
</evidence>
<evidence type="ECO:0000256" key="1">
    <source>
        <dbReference type="ARBA" id="ARBA00004429"/>
    </source>
</evidence>
<feature type="transmembrane region" description="Helical" evidence="7">
    <location>
        <begin position="191"/>
        <end position="216"/>
    </location>
</feature>
<feature type="transmembrane region" description="Helical" evidence="7">
    <location>
        <begin position="255"/>
        <end position="276"/>
    </location>
</feature>
<feature type="transmembrane region" description="Helical" evidence="7">
    <location>
        <begin position="94"/>
        <end position="117"/>
    </location>
</feature>
<feature type="transmembrane region" description="Helical" evidence="7">
    <location>
        <begin position="390"/>
        <end position="411"/>
    </location>
</feature>
<evidence type="ECO:0000256" key="3">
    <source>
        <dbReference type="ARBA" id="ARBA00022475"/>
    </source>
</evidence>
<sequence>MRPTNTILGQHFSIAGQLRFTFPRMLMSLFIMSYMVADGVLISRYMGTVALASLNMIFPLAIFLGAVGIMLSAGGGSVVSRRLGAGDSAGADRALSTLVYAEFAFGVIVGLLGILLLDPLLNFLNVNEEQYAYAYEYQIVWLAFMPCFLLGVLSQTFFTVAGFPKLGLAVSIASGLTNVVLDIVFMGPFGWGMYGGALATVISWIVAAVAGGVFFCRTNAPIKIILTRPDWTALKGACTSGFSEMVGSLSSSVTLYLFNAAFMYWLGVDGVAALTIASYSTYVFNSIFYGFCEATGPILGYKYGEQNWTELACVFKNSLVIMTVFSLAAYGMSVIFAAPVLAFFTPRDSAVFELVLANFGYFALSLLLLCPNMFAAYLFTAMGDGKRAAVVSFCRTFLFTVLAIECLPLIIGELGLWLSVPLAEALTFILSAVLVIRNRRRYGYDGQAALVINRD</sequence>
<dbReference type="InterPro" id="IPR051327">
    <property type="entry name" value="MATE_MepA_subfamily"/>
</dbReference>
<dbReference type="AlphaFoldDB" id="A0A9D1IIC8"/>
<comment type="subcellular location">
    <subcellularLocation>
        <location evidence="1">Cell inner membrane</location>
        <topology evidence="1">Multi-pass membrane protein</topology>
    </subcellularLocation>
</comment>
<comment type="caution">
    <text evidence="8">The sequence shown here is derived from an EMBL/GenBank/DDBJ whole genome shotgun (WGS) entry which is preliminary data.</text>
</comment>
<dbReference type="InterPro" id="IPR002528">
    <property type="entry name" value="MATE_fam"/>
</dbReference>
<feature type="transmembrane region" description="Helical" evidence="7">
    <location>
        <begin position="26"/>
        <end position="46"/>
    </location>
</feature>
<reference evidence="8" key="2">
    <citation type="journal article" date="2021" name="PeerJ">
        <title>Extensive microbial diversity within the chicken gut microbiome revealed by metagenomics and culture.</title>
        <authorList>
            <person name="Gilroy R."/>
            <person name="Ravi A."/>
            <person name="Getino M."/>
            <person name="Pursley I."/>
            <person name="Horton D.L."/>
            <person name="Alikhan N.F."/>
            <person name="Baker D."/>
            <person name="Gharbi K."/>
            <person name="Hall N."/>
            <person name="Watson M."/>
            <person name="Adriaenssens E.M."/>
            <person name="Foster-Nyarko E."/>
            <person name="Jarju S."/>
            <person name="Secka A."/>
            <person name="Antonio M."/>
            <person name="Oren A."/>
            <person name="Chaudhuri R.R."/>
            <person name="La Ragione R."/>
            <person name="Hildebrand F."/>
            <person name="Pallen M.J."/>
        </authorList>
    </citation>
    <scope>NUCLEOTIDE SEQUENCE</scope>
    <source>
        <strain evidence="8">7463</strain>
    </source>
</reference>
<feature type="transmembrane region" description="Helical" evidence="7">
    <location>
        <begin position="319"/>
        <end position="344"/>
    </location>
</feature>
<keyword evidence="2" id="KW-0813">Transport</keyword>
<dbReference type="GO" id="GO:0015297">
    <property type="term" value="F:antiporter activity"/>
    <property type="evidence" value="ECO:0007669"/>
    <property type="project" value="InterPro"/>
</dbReference>
<feature type="transmembrane region" description="Helical" evidence="7">
    <location>
        <begin position="52"/>
        <end position="73"/>
    </location>
</feature>
<organism evidence="8 9">
    <name type="scientific">Candidatus Aphodousia faecigallinarum</name>
    <dbReference type="NCBI Taxonomy" id="2840677"/>
    <lineage>
        <taxon>Bacteria</taxon>
        <taxon>Pseudomonadati</taxon>
        <taxon>Pseudomonadota</taxon>
        <taxon>Betaproteobacteria</taxon>
        <taxon>Burkholderiales</taxon>
        <taxon>Sutterellaceae</taxon>
        <taxon>Sutterellaceae incertae sedis</taxon>
        <taxon>Candidatus Aphodousia</taxon>
    </lineage>
</organism>
<dbReference type="PANTHER" id="PTHR43823">
    <property type="entry name" value="SPORULATION PROTEIN YKVU"/>
    <property type="match status" value="1"/>
</dbReference>
<keyword evidence="3" id="KW-1003">Cell membrane</keyword>
<keyword evidence="6 7" id="KW-0472">Membrane</keyword>
<reference evidence="8" key="1">
    <citation type="submission" date="2020-10" db="EMBL/GenBank/DDBJ databases">
        <authorList>
            <person name="Gilroy R."/>
        </authorList>
    </citation>
    <scope>NUCLEOTIDE SEQUENCE</scope>
    <source>
        <strain evidence="8">7463</strain>
    </source>
</reference>
<dbReference type="GO" id="GO:0042910">
    <property type="term" value="F:xenobiotic transmembrane transporter activity"/>
    <property type="evidence" value="ECO:0007669"/>
    <property type="project" value="InterPro"/>
</dbReference>
<evidence type="ECO:0000256" key="7">
    <source>
        <dbReference type="SAM" id="Phobius"/>
    </source>
</evidence>
<dbReference type="Pfam" id="PF01554">
    <property type="entry name" value="MatE"/>
    <property type="match status" value="2"/>
</dbReference>
<keyword evidence="4 7" id="KW-0812">Transmembrane</keyword>
<keyword evidence="5 7" id="KW-1133">Transmembrane helix</keyword>
<dbReference type="EMBL" id="DVMY01000077">
    <property type="protein sequence ID" value="HIU37563.1"/>
    <property type="molecule type" value="Genomic_DNA"/>
</dbReference>
<dbReference type="Proteomes" id="UP000824083">
    <property type="component" value="Unassembled WGS sequence"/>
</dbReference>
<dbReference type="GO" id="GO:0005886">
    <property type="term" value="C:plasma membrane"/>
    <property type="evidence" value="ECO:0007669"/>
    <property type="project" value="UniProtKB-SubCell"/>
</dbReference>